<dbReference type="InterPro" id="IPR006463">
    <property type="entry name" value="MiaB_methiolase"/>
</dbReference>
<protein>
    <recommendedName>
        <fullName evidence="8 9">tRNA-2-methylthio-N(6)-dimethylallyladenosine synthase</fullName>
        <ecNumber evidence="8 9">2.8.4.3</ecNumber>
    </recommendedName>
    <alternativeName>
        <fullName evidence="9">(Dimethylallyl)adenosine tRNA methylthiotransferase MiaB</fullName>
    </alternativeName>
    <alternativeName>
        <fullName evidence="9">tRNA-i(6)A37 methylthiotransferase</fullName>
    </alternativeName>
</protein>
<proteinExistence type="inferred from homology"/>
<evidence type="ECO:0000259" key="10">
    <source>
        <dbReference type="PROSITE" id="PS50926"/>
    </source>
</evidence>
<dbReference type="EC" id="2.8.4.3" evidence="8 9"/>
<dbReference type="CDD" id="cd01335">
    <property type="entry name" value="Radical_SAM"/>
    <property type="match status" value="1"/>
</dbReference>
<keyword evidence="9" id="KW-0819">tRNA processing</keyword>
<comment type="catalytic activity">
    <reaction evidence="9">
        <text>N(6)-dimethylallyladenosine(37) in tRNA + (sulfur carrier)-SH + AH2 + 2 S-adenosyl-L-methionine = 2-methylsulfanyl-N(6)-dimethylallyladenosine(37) in tRNA + (sulfur carrier)-H + 5'-deoxyadenosine + L-methionine + A + S-adenosyl-L-homocysteine + 2 H(+)</text>
        <dbReference type="Rhea" id="RHEA:37067"/>
        <dbReference type="Rhea" id="RHEA-COMP:10375"/>
        <dbReference type="Rhea" id="RHEA-COMP:10376"/>
        <dbReference type="Rhea" id="RHEA-COMP:14737"/>
        <dbReference type="Rhea" id="RHEA-COMP:14739"/>
        <dbReference type="ChEBI" id="CHEBI:13193"/>
        <dbReference type="ChEBI" id="CHEBI:15378"/>
        <dbReference type="ChEBI" id="CHEBI:17319"/>
        <dbReference type="ChEBI" id="CHEBI:17499"/>
        <dbReference type="ChEBI" id="CHEBI:29917"/>
        <dbReference type="ChEBI" id="CHEBI:57844"/>
        <dbReference type="ChEBI" id="CHEBI:57856"/>
        <dbReference type="ChEBI" id="CHEBI:59789"/>
        <dbReference type="ChEBI" id="CHEBI:64428"/>
        <dbReference type="ChEBI" id="CHEBI:74415"/>
        <dbReference type="ChEBI" id="CHEBI:74417"/>
        <dbReference type="EC" id="2.8.4.3"/>
    </reaction>
</comment>
<feature type="binding site" evidence="9">
    <location>
        <position position="12"/>
    </location>
    <ligand>
        <name>[4Fe-4S] cluster</name>
        <dbReference type="ChEBI" id="CHEBI:49883"/>
        <label>1</label>
    </ligand>
</feature>
<comment type="cofactor">
    <cofactor evidence="9">
        <name>[4Fe-4S] cluster</name>
        <dbReference type="ChEBI" id="CHEBI:49883"/>
    </cofactor>
    <text evidence="9">Binds 2 [4Fe-4S] clusters. One cluster is coordinated with 3 cysteines and an exchangeable S-adenosyl-L-methionine.</text>
</comment>
<keyword evidence="5 9" id="KW-0479">Metal-binding</keyword>
<dbReference type="InterPro" id="IPR020612">
    <property type="entry name" value="Methylthiotransferase_CS"/>
</dbReference>
<dbReference type="Gene3D" id="3.40.50.12160">
    <property type="entry name" value="Methylthiotransferase, N-terminal domain"/>
    <property type="match status" value="1"/>
</dbReference>
<dbReference type="Proteomes" id="UP001236657">
    <property type="component" value="Chromosome"/>
</dbReference>
<dbReference type="Pfam" id="PF01938">
    <property type="entry name" value="TRAM"/>
    <property type="match status" value="1"/>
</dbReference>
<dbReference type="InterPro" id="IPR023404">
    <property type="entry name" value="rSAM_horseshoe"/>
</dbReference>
<sequence length="455" mass="50992">MAGKIFIETHGCQMNEYDSAKMLDVLHHAQGMELTNDPAEADVLLMNTCSIREKAQEKVFSQLGRWKKLKDKRPHIVIGVGGCVASQEGEALRQRAPVVDVVFGPQTLHRLPDMIRQVRTEHHPVVDISFPEIEKFDNLPEPRADGPTAFVSVMEGCSKYCTFCVVPYTRGEEISRPFDDVITEIAQLAAQGVREVNLLGQNVNAYRGKMHDGSIADLAMLITFVAAVDGIDRIRYTTSHPNEFNDNLIQVYEDVPELVNHLHLPVQSGSDRILMAMKRNHMAIEYKAKIRKLRKIRPTLSLSSDFIIGFPGETEQDFADTMKLIEEMNFDLSFSFIYSQRPGTPAASLADDVPQSVKKDRLQHLQTRILAQSNAISAAMVGTVQRVLVERPSRKHDQMAGRTENNRVVNFDGHPRLIGKFVDVRITEAQPNSLRGVIVAVESEVGRMVMEAVQP</sequence>
<evidence type="ECO:0000256" key="6">
    <source>
        <dbReference type="ARBA" id="ARBA00023004"/>
    </source>
</evidence>
<keyword evidence="4 9" id="KW-0949">S-adenosyl-L-methionine</keyword>
<evidence type="ECO:0000256" key="7">
    <source>
        <dbReference type="ARBA" id="ARBA00023014"/>
    </source>
</evidence>
<dbReference type="NCBIfam" id="TIGR01574">
    <property type="entry name" value="miaB-methiolase"/>
    <property type="match status" value="1"/>
</dbReference>
<comment type="subcellular location">
    <subcellularLocation>
        <location evidence="9">Cytoplasm</location>
    </subcellularLocation>
</comment>
<dbReference type="Pfam" id="PF04055">
    <property type="entry name" value="Radical_SAM"/>
    <property type="match status" value="1"/>
</dbReference>
<evidence type="ECO:0000256" key="9">
    <source>
        <dbReference type="HAMAP-Rule" id="MF_01864"/>
    </source>
</evidence>
<keyword evidence="6 9" id="KW-0408">Iron</keyword>
<dbReference type="InterPro" id="IPR007197">
    <property type="entry name" value="rSAM"/>
</dbReference>
<dbReference type="HAMAP" id="MF_01864">
    <property type="entry name" value="tRNA_metthiotr_MiaB"/>
    <property type="match status" value="1"/>
</dbReference>
<dbReference type="SFLD" id="SFLDF00273">
    <property type="entry name" value="(dimethylallyl)adenosine_tRNA"/>
    <property type="match status" value="1"/>
</dbReference>
<feature type="binding site" evidence="9">
    <location>
        <position position="49"/>
    </location>
    <ligand>
        <name>[4Fe-4S] cluster</name>
        <dbReference type="ChEBI" id="CHEBI:49883"/>
        <label>1</label>
    </ligand>
</feature>
<dbReference type="PROSITE" id="PS50926">
    <property type="entry name" value="TRAM"/>
    <property type="match status" value="1"/>
</dbReference>
<dbReference type="Pfam" id="PF00919">
    <property type="entry name" value="UPF0004"/>
    <property type="match status" value="1"/>
</dbReference>
<evidence type="ECO:0000256" key="1">
    <source>
        <dbReference type="ARBA" id="ARBA00003234"/>
    </source>
</evidence>
<feature type="binding site" evidence="9">
    <location>
        <position position="164"/>
    </location>
    <ligand>
        <name>[4Fe-4S] cluster</name>
        <dbReference type="ChEBI" id="CHEBI:49883"/>
        <label>2</label>
        <note>4Fe-4S-S-AdoMet</note>
    </ligand>
</feature>
<comment type="subunit">
    <text evidence="9">Monomer.</text>
</comment>
<feature type="domain" description="TRAM" evidence="10">
    <location>
        <begin position="378"/>
        <end position="440"/>
    </location>
</feature>
<dbReference type="InterPro" id="IPR058240">
    <property type="entry name" value="rSAM_sf"/>
</dbReference>
<dbReference type="PANTHER" id="PTHR43020">
    <property type="entry name" value="CDK5 REGULATORY SUBUNIT-ASSOCIATED PROTEIN 1"/>
    <property type="match status" value="1"/>
</dbReference>
<reference evidence="13 14" key="1">
    <citation type="submission" date="2023-08" db="EMBL/GenBank/DDBJ databases">
        <title>New molecular markers tilS and rpoB for phylogenetic and monitoring studies of the genus Thiothrix biodiversity.</title>
        <authorList>
            <person name="Ravin N.V."/>
            <person name="Smolyakov D."/>
            <person name="Markov N.D."/>
            <person name="Beletsky A.V."/>
            <person name="Mardanov A.V."/>
            <person name="Rudenko T.S."/>
            <person name="Grabovich M.Y."/>
        </authorList>
    </citation>
    <scope>NUCLEOTIDE SEQUENCE [LARGE SCALE GENOMIC DNA]</scope>
    <source>
        <strain evidence="13 14">MK1</strain>
    </source>
</reference>
<comment type="function">
    <text evidence="1 9">Catalyzes the methylthiolation of N6-(dimethylallyl)adenosine (i(6)A), leading to the formation of 2-methylthio-N6-(dimethylallyl)adenosine (ms(2)i(6)A) at position 37 in tRNAs that read codons beginning with uridine.</text>
</comment>
<dbReference type="SUPFAM" id="SSF102114">
    <property type="entry name" value="Radical SAM enzymes"/>
    <property type="match status" value="1"/>
</dbReference>
<name>A0ABY9MSY9_9GAMM</name>
<feature type="domain" description="MTTase N-terminal" evidence="11">
    <location>
        <begin position="3"/>
        <end position="120"/>
    </location>
</feature>
<dbReference type="EMBL" id="CP133218">
    <property type="protein sequence ID" value="WML90500.1"/>
    <property type="molecule type" value="Genomic_DNA"/>
</dbReference>
<keyword evidence="3 9" id="KW-0808">Transferase</keyword>
<feature type="domain" description="Radical SAM core" evidence="12">
    <location>
        <begin position="143"/>
        <end position="375"/>
    </location>
</feature>
<dbReference type="PROSITE" id="PS51449">
    <property type="entry name" value="MTTASE_N"/>
    <property type="match status" value="1"/>
</dbReference>
<feature type="binding site" evidence="9">
    <location>
        <position position="161"/>
    </location>
    <ligand>
        <name>[4Fe-4S] cluster</name>
        <dbReference type="ChEBI" id="CHEBI:49883"/>
        <label>2</label>
        <note>4Fe-4S-S-AdoMet</note>
    </ligand>
</feature>
<evidence type="ECO:0000313" key="13">
    <source>
        <dbReference type="EMBL" id="WML90500.1"/>
    </source>
</evidence>
<dbReference type="PROSITE" id="PS01278">
    <property type="entry name" value="MTTASE_RADICAL"/>
    <property type="match status" value="1"/>
</dbReference>
<evidence type="ECO:0000256" key="5">
    <source>
        <dbReference type="ARBA" id="ARBA00022723"/>
    </source>
</evidence>
<keyword evidence="7 9" id="KW-0411">Iron-sulfur</keyword>
<accession>A0ABY9MSY9</accession>
<dbReference type="InterPro" id="IPR005839">
    <property type="entry name" value="Methylthiotransferase"/>
</dbReference>
<keyword evidence="9" id="KW-0963">Cytoplasm</keyword>
<dbReference type="PANTHER" id="PTHR43020:SF2">
    <property type="entry name" value="MITOCHONDRIAL TRNA METHYLTHIOTRANSFERASE CDK5RAP1"/>
    <property type="match status" value="1"/>
</dbReference>
<dbReference type="Gene3D" id="3.80.30.20">
    <property type="entry name" value="tm_1862 like domain"/>
    <property type="match status" value="1"/>
</dbReference>
<dbReference type="InterPro" id="IPR006638">
    <property type="entry name" value="Elp3/MiaA/NifB-like_rSAM"/>
</dbReference>
<dbReference type="RefSeq" id="WP_308894968.1">
    <property type="nucleotide sequence ID" value="NZ_CP133218.1"/>
</dbReference>
<feature type="binding site" evidence="9">
    <location>
        <position position="157"/>
    </location>
    <ligand>
        <name>[4Fe-4S] cluster</name>
        <dbReference type="ChEBI" id="CHEBI:49883"/>
        <label>2</label>
        <note>4Fe-4S-S-AdoMet</note>
    </ligand>
</feature>
<dbReference type="InterPro" id="IPR038135">
    <property type="entry name" value="Methylthiotransferase_N_sf"/>
</dbReference>
<keyword evidence="2 9" id="KW-0004">4Fe-4S</keyword>
<organism evidence="13 14">
    <name type="scientific">Thiothrix lacustris</name>
    <dbReference type="NCBI Taxonomy" id="525917"/>
    <lineage>
        <taxon>Bacteria</taxon>
        <taxon>Pseudomonadati</taxon>
        <taxon>Pseudomonadota</taxon>
        <taxon>Gammaproteobacteria</taxon>
        <taxon>Thiotrichales</taxon>
        <taxon>Thiotrichaceae</taxon>
        <taxon>Thiothrix</taxon>
    </lineage>
</organism>
<dbReference type="GO" id="GO:0035597">
    <property type="term" value="F:tRNA-2-methylthio-N(6)-dimethylallyladenosine(37) synthase activity"/>
    <property type="evidence" value="ECO:0007669"/>
    <property type="project" value="UniProtKB-EC"/>
</dbReference>
<dbReference type="PROSITE" id="PS51918">
    <property type="entry name" value="RADICAL_SAM"/>
    <property type="match status" value="1"/>
</dbReference>
<dbReference type="InterPro" id="IPR013848">
    <property type="entry name" value="Methylthiotransferase_N"/>
</dbReference>
<gene>
    <name evidence="9 13" type="primary">miaB</name>
    <name evidence="13" type="ORF">RCF98_16215</name>
</gene>
<dbReference type="InterPro" id="IPR002792">
    <property type="entry name" value="TRAM_dom"/>
</dbReference>
<comment type="similarity">
    <text evidence="9">Belongs to the methylthiotransferase family. MiaB subfamily.</text>
</comment>
<evidence type="ECO:0000313" key="14">
    <source>
        <dbReference type="Proteomes" id="UP001236657"/>
    </source>
</evidence>
<evidence type="ECO:0000256" key="4">
    <source>
        <dbReference type="ARBA" id="ARBA00022691"/>
    </source>
</evidence>
<dbReference type="NCBIfam" id="TIGR00089">
    <property type="entry name" value="MiaB/RimO family radical SAM methylthiotransferase"/>
    <property type="match status" value="1"/>
</dbReference>
<keyword evidence="14" id="KW-1185">Reference proteome</keyword>
<dbReference type="SMART" id="SM00729">
    <property type="entry name" value="Elp3"/>
    <property type="match status" value="1"/>
</dbReference>
<evidence type="ECO:0000256" key="8">
    <source>
        <dbReference type="ARBA" id="ARBA00033765"/>
    </source>
</evidence>
<feature type="binding site" evidence="9">
    <location>
        <position position="83"/>
    </location>
    <ligand>
        <name>[4Fe-4S] cluster</name>
        <dbReference type="ChEBI" id="CHEBI:49883"/>
        <label>1</label>
    </ligand>
</feature>
<dbReference type="SFLD" id="SFLDG01061">
    <property type="entry name" value="methylthiotransferase"/>
    <property type="match status" value="1"/>
</dbReference>
<dbReference type="SFLD" id="SFLDG01082">
    <property type="entry name" value="B12-binding_domain_containing"/>
    <property type="match status" value="1"/>
</dbReference>
<evidence type="ECO:0000259" key="11">
    <source>
        <dbReference type="PROSITE" id="PS51449"/>
    </source>
</evidence>
<evidence type="ECO:0000256" key="2">
    <source>
        <dbReference type="ARBA" id="ARBA00022485"/>
    </source>
</evidence>
<evidence type="ECO:0000259" key="12">
    <source>
        <dbReference type="PROSITE" id="PS51918"/>
    </source>
</evidence>
<evidence type="ECO:0000256" key="3">
    <source>
        <dbReference type="ARBA" id="ARBA00022679"/>
    </source>
</evidence>
<dbReference type="SFLD" id="SFLDS00029">
    <property type="entry name" value="Radical_SAM"/>
    <property type="match status" value="1"/>
</dbReference>